<accession>A0AAD1ULA1</accession>
<feature type="transmembrane region" description="Helical" evidence="1">
    <location>
        <begin position="147"/>
        <end position="164"/>
    </location>
</feature>
<feature type="transmembrane region" description="Helical" evidence="1">
    <location>
        <begin position="44"/>
        <end position="62"/>
    </location>
</feature>
<feature type="transmembrane region" description="Helical" evidence="1">
    <location>
        <begin position="6"/>
        <end position="32"/>
    </location>
</feature>
<sequence>MASVVISIIVIFIIIIFIVVIFVIVIICLIIMPSSFSFPSLISSRFIICCCNISISFSYKVGRAYILNPLRSTINPFSLASLFIFNRGFYWSCSIKVRTRTLVNFSRVKDNQFILIYVHLNTSIKFSLYLALTAFQISNFYPNSFNILYLEIAIKILYFCISNFEILRIYFYEMFCNFIPYFLLFSRILSDKINLMFLVISYIKFHLCNSQFLLFENPFHKISNFFIKLTFESCFIKTQS</sequence>
<feature type="transmembrane region" description="Helical" evidence="1">
    <location>
        <begin position="114"/>
        <end position="135"/>
    </location>
</feature>
<dbReference type="Proteomes" id="UP001295684">
    <property type="component" value="Unassembled WGS sequence"/>
</dbReference>
<dbReference type="EMBL" id="CAMPGE010012719">
    <property type="protein sequence ID" value="CAI2371481.1"/>
    <property type="molecule type" value="Genomic_DNA"/>
</dbReference>
<name>A0AAD1ULA1_EUPCR</name>
<feature type="transmembrane region" description="Helical" evidence="1">
    <location>
        <begin position="195"/>
        <end position="215"/>
    </location>
</feature>
<evidence type="ECO:0000313" key="3">
    <source>
        <dbReference type="Proteomes" id="UP001295684"/>
    </source>
</evidence>
<keyword evidence="3" id="KW-1185">Reference proteome</keyword>
<comment type="caution">
    <text evidence="2">The sequence shown here is derived from an EMBL/GenBank/DDBJ whole genome shotgun (WGS) entry which is preliminary data.</text>
</comment>
<evidence type="ECO:0000256" key="1">
    <source>
        <dbReference type="SAM" id="Phobius"/>
    </source>
</evidence>
<reference evidence="2" key="1">
    <citation type="submission" date="2023-07" db="EMBL/GenBank/DDBJ databases">
        <authorList>
            <consortium name="AG Swart"/>
            <person name="Singh M."/>
            <person name="Singh A."/>
            <person name="Seah K."/>
            <person name="Emmerich C."/>
        </authorList>
    </citation>
    <scope>NUCLEOTIDE SEQUENCE</scope>
    <source>
        <strain evidence="2">DP1</strain>
    </source>
</reference>
<organism evidence="2 3">
    <name type="scientific">Euplotes crassus</name>
    <dbReference type="NCBI Taxonomy" id="5936"/>
    <lineage>
        <taxon>Eukaryota</taxon>
        <taxon>Sar</taxon>
        <taxon>Alveolata</taxon>
        <taxon>Ciliophora</taxon>
        <taxon>Intramacronucleata</taxon>
        <taxon>Spirotrichea</taxon>
        <taxon>Hypotrichia</taxon>
        <taxon>Euplotida</taxon>
        <taxon>Euplotidae</taxon>
        <taxon>Moneuplotes</taxon>
    </lineage>
</organism>
<keyword evidence="1" id="KW-0472">Membrane</keyword>
<protein>
    <submittedName>
        <fullName evidence="2">Uncharacterized protein</fullName>
    </submittedName>
</protein>
<keyword evidence="1" id="KW-1133">Transmembrane helix</keyword>
<evidence type="ECO:0000313" key="2">
    <source>
        <dbReference type="EMBL" id="CAI2371481.1"/>
    </source>
</evidence>
<keyword evidence="1" id="KW-0812">Transmembrane</keyword>
<gene>
    <name evidence="2" type="ORF">ECRASSUSDP1_LOCUS12804</name>
</gene>
<proteinExistence type="predicted"/>
<dbReference type="AlphaFoldDB" id="A0AAD1ULA1"/>